<dbReference type="RefSeq" id="WP_085193407.1">
    <property type="nucleotide sequence ID" value="NZ_AP022314.1"/>
</dbReference>
<evidence type="ECO:0000313" key="2">
    <source>
        <dbReference type="Proteomes" id="UP000464624"/>
    </source>
</evidence>
<reference evidence="1 2" key="1">
    <citation type="submission" date="2019-12" db="EMBL/GenBank/DDBJ databases">
        <title>Complete genome sequence of Mycolicibacterium xenopi str. JCM15661T.</title>
        <authorList>
            <person name="Yoshida M."/>
            <person name="Fukano H."/>
            <person name="Asakura T."/>
            <person name="Hoshino Y."/>
        </authorList>
    </citation>
    <scope>NUCLEOTIDE SEQUENCE [LARGE SCALE GENOMIC DNA]</scope>
    <source>
        <strain evidence="1 2">JCM 15661T</strain>
    </source>
</reference>
<organism evidence="1 2">
    <name type="scientific">Mycobacterium xenopi</name>
    <dbReference type="NCBI Taxonomy" id="1789"/>
    <lineage>
        <taxon>Bacteria</taxon>
        <taxon>Bacillati</taxon>
        <taxon>Actinomycetota</taxon>
        <taxon>Actinomycetes</taxon>
        <taxon>Mycobacteriales</taxon>
        <taxon>Mycobacteriaceae</taxon>
        <taxon>Mycobacterium</taxon>
    </lineage>
</organism>
<gene>
    <name evidence="1" type="ORF">MYXE_19500</name>
</gene>
<dbReference type="EMBL" id="AP022314">
    <property type="protein sequence ID" value="BBU22160.1"/>
    <property type="molecule type" value="Genomic_DNA"/>
</dbReference>
<proteinExistence type="predicted"/>
<name>A0AAD1H0H2_MYCXE</name>
<sequence length="144" mass="16288">MTIELLDEGATDAEEFVIAWLQPLARSASRRRVDDPLPFRLVNQVMGADDPYCGEDTAVVSVHTLCDATIDNAEDLAAQEADKTHRRMLYLARYPDTDVVLSDGRLANLDYMDVVQKPIWVDYDNIQILRKVGRYRIGLSYVAL</sequence>
<dbReference type="AlphaFoldDB" id="A0AAD1H0H2"/>
<dbReference type="Proteomes" id="UP000464624">
    <property type="component" value="Chromosome"/>
</dbReference>
<accession>A0AAD1H0H2</accession>
<protein>
    <submittedName>
        <fullName evidence="1">Uncharacterized protein</fullName>
    </submittedName>
</protein>
<dbReference type="KEGG" id="mxe:MYXE_19500"/>
<evidence type="ECO:0000313" key="1">
    <source>
        <dbReference type="EMBL" id="BBU22160.1"/>
    </source>
</evidence>